<evidence type="ECO:0000256" key="5">
    <source>
        <dbReference type="SAM" id="Coils"/>
    </source>
</evidence>
<evidence type="ECO:0000256" key="3">
    <source>
        <dbReference type="ARBA" id="ARBA00023163"/>
    </source>
</evidence>
<dbReference type="Proteomes" id="UP001165190">
    <property type="component" value="Unassembled WGS sequence"/>
</dbReference>
<dbReference type="GO" id="GO:0005634">
    <property type="term" value="C:nucleus"/>
    <property type="evidence" value="ECO:0007669"/>
    <property type="project" value="UniProtKB-SubCell"/>
</dbReference>
<dbReference type="PANTHER" id="PTHR45959">
    <property type="entry name" value="BHLH TRANSCRIPTION FACTOR"/>
    <property type="match status" value="1"/>
</dbReference>
<name>A0A9W7GX99_HIBTR</name>
<evidence type="ECO:0000259" key="6">
    <source>
        <dbReference type="PROSITE" id="PS50888"/>
    </source>
</evidence>
<dbReference type="PANTHER" id="PTHR45959:SF73">
    <property type="entry name" value="TRANSCRIPTION FACTOR BHLH25"/>
    <property type="match status" value="1"/>
</dbReference>
<evidence type="ECO:0000313" key="7">
    <source>
        <dbReference type="EMBL" id="GMI67230.1"/>
    </source>
</evidence>
<keyword evidence="5" id="KW-0175">Coiled coil</keyword>
<dbReference type="EMBL" id="BSYR01000004">
    <property type="protein sequence ID" value="GMI67230.1"/>
    <property type="molecule type" value="Genomic_DNA"/>
</dbReference>
<feature type="coiled-coil region" evidence="5">
    <location>
        <begin position="150"/>
        <end position="177"/>
    </location>
</feature>
<evidence type="ECO:0000256" key="2">
    <source>
        <dbReference type="ARBA" id="ARBA00023015"/>
    </source>
</evidence>
<comment type="subcellular location">
    <subcellularLocation>
        <location evidence="1">Nucleus</location>
    </subcellularLocation>
</comment>
<dbReference type="InterPro" id="IPR052610">
    <property type="entry name" value="bHLH_transcription_regulator"/>
</dbReference>
<dbReference type="AlphaFoldDB" id="A0A9W7GX99"/>
<keyword evidence="2" id="KW-0805">Transcription regulation</keyword>
<proteinExistence type="predicted"/>
<dbReference type="SMART" id="SM00353">
    <property type="entry name" value="HLH"/>
    <property type="match status" value="1"/>
</dbReference>
<evidence type="ECO:0000313" key="8">
    <source>
        <dbReference type="Proteomes" id="UP001165190"/>
    </source>
</evidence>
<comment type="caution">
    <text evidence="7">The sequence shown here is derived from an EMBL/GenBank/DDBJ whole genome shotgun (WGS) entry which is preliminary data.</text>
</comment>
<dbReference type="SUPFAM" id="SSF47459">
    <property type="entry name" value="HLH, helix-loop-helix DNA-binding domain"/>
    <property type="match status" value="1"/>
</dbReference>
<dbReference type="InterPro" id="IPR036638">
    <property type="entry name" value="HLH_DNA-bd_sf"/>
</dbReference>
<dbReference type="GO" id="GO:0046983">
    <property type="term" value="F:protein dimerization activity"/>
    <property type="evidence" value="ECO:0007669"/>
    <property type="project" value="InterPro"/>
</dbReference>
<protein>
    <recommendedName>
        <fullName evidence="6">BHLH domain-containing protein</fullName>
    </recommendedName>
</protein>
<dbReference type="Gene3D" id="4.10.280.10">
    <property type="entry name" value="Helix-loop-helix DNA-binding domain"/>
    <property type="match status" value="1"/>
</dbReference>
<reference evidence="7" key="1">
    <citation type="submission" date="2023-05" db="EMBL/GenBank/DDBJ databases">
        <title>Genome and transcriptome analyses reveal genes involved in the formation of fine ridges on petal epidermal cells in Hibiscus trionum.</title>
        <authorList>
            <person name="Koshimizu S."/>
            <person name="Masuda S."/>
            <person name="Ishii T."/>
            <person name="Shirasu K."/>
            <person name="Hoshino A."/>
            <person name="Arita M."/>
        </authorList>
    </citation>
    <scope>NUCLEOTIDE SEQUENCE</scope>
    <source>
        <strain evidence="7">Hamamatsu line</strain>
    </source>
</reference>
<evidence type="ECO:0000256" key="1">
    <source>
        <dbReference type="ARBA" id="ARBA00004123"/>
    </source>
</evidence>
<keyword evidence="4" id="KW-0539">Nucleus</keyword>
<feature type="domain" description="BHLH" evidence="6">
    <location>
        <begin position="111"/>
        <end position="160"/>
    </location>
</feature>
<gene>
    <name evidence="7" type="ORF">HRI_000392300</name>
</gene>
<evidence type="ECO:0000256" key="4">
    <source>
        <dbReference type="ARBA" id="ARBA00023242"/>
    </source>
</evidence>
<dbReference type="OrthoDB" id="690068at2759"/>
<sequence>MENPSFFAQYQTMNPIDDMGFQSESYYSSIPDIHGFSGQAFHHQAAVDDFGRPPLKQLSPTTGNMMIPPKAASCSSSFHIISFDNSDSSPPVISHQYQVSKRAGSFTRTPVHAQEHVIAERKRRELISQSFSSLSALIPGLKKKDKNSVLGDAIDYLKQLQERMATLEEQVATKTVESVKFVKKTQFHADDIQTCSSFVDNQYPEIEARVSDKDVLIRIHCETNKGCISNIINEVEKLHLSVVNSNVLPFGQTTLDITIVAKMEAEFSMTLKDLVKTLRQGLLKSK</sequence>
<keyword evidence="8" id="KW-1185">Reference proteome</keyword>
<dbReference type="InterPro" id="IPR011598">
    <property type="entry name" value="bHLH_dom"/>
</dbReference>
<keyword evidence="3" id="KW-0804">Transcription</keyword>
<dbReference type="PROSITE" id="PS50888">
    <property type="entry name" value="BHLH"/>
    <property type="match status" value="1"/>
</dbReference>
<dbReference type="Pfam" id="PF00010">
    <property type="entry name" value="HLH"/>
    <property type="match status" value="1"/>
</dbReference>
<organism evidence="7 8">
    <name type="scientific">Hibiscus trionum</name>
    <name type="common">Flower of an hour</name>
    <dbReference type="NCBI Taxonomy" id="183268"/>
    <lineage>
        <taxon>Eukaryota</taxon>
        <taxon>Viridiplantae</taxon>
        <taxon>Streptophyta</taxon>
        <taxon>Embryophyta</taxon>
        <taxon>Tracheophyta</taxon>
        <taxon>Spermatophyta</taxon>
        <taxon>Magnoliopsida</taxon>
        <taxon>eudicotyledons</taxon>
        <taxon>Gunneridae</taxon>
        <taxon>Pentapetalae</taxon>
        <taxon>rosids</taxon>
        <taxon>malvids</taxon>
        <taxon>Malvales</taxon>
        <taxon>Malvaceae</taxon>
        <taxon>Malvoideae</taxon>
        <taxon>Hibiscus</taxon>
    </lineage>
</organism>
<accession>A0A9W7GX99</accession>